<protein>
    <recommendedName>
        <fullName evidence="3 4">Multifunctional fusion protein</fullName>
    </recommendedName>
    <domain>
        <recommendedName>
            <fullName evidence="3">UPF0200 protein ENT89_00970</fullName>
        </recommendedName>
    </domain>
    <domain>
        <recommendedName>
            <fullName evidence="4">UPF0201 protein ENT89_00970</fullName>
        </recommendedName>
    </domain>
</protein>
<dbReference type="InterPro" id="IPR022803">
    <property type="entry name" value="Ribosomal_uL5_dom_sf"/>
</dbReference>
<dbReference type="GO" id="GO:0005524">
    <property type="term" value="F:ATP binding"/>
    <property type="evidence" value="ECO:0007669"/>
    <property type="project" value="UniProtKB-UniRule"/>
</dbReference>
<evidence type="ECO:0000256" key="1">
    <source>
        <dbReference type="ARBA" id="ARBA00022741"/>
    </source>
</evidence>
<proteinExistence type="inferred from homology"/>
<dbReference type="Gene3D" id="3.30.1440.10">
    <property type="match status" value="1"/>
</dbReference>
<dbReference type="InterPro" id="IPR002739">
    <property type="entry name" value="PAB1135-like"/>
</dbReference>
<evidence type="ECO:0000313" key="5">
    <source>
        <dbReference type="EMBL" id="HGE66956.1"/>
    </source>
</evidence>
<gene>
    <name evidence="5" type="primary">fliE</name>
    <name evidence="6" type="ORF">ENT89_00970</name>
    <name evidence="5" type="ORF">ENX77_07590</name>
</gene>
<keyword evidence="2 3" id="KW-0067">ATP-binding</keyword>
<dbReference type="Pfam" id="PF01877">
    <property type="entry name" value="RNA_binding"/>
    <property type="match status" value="1"/>
</dbReference>
<accession>A0A7C3UEA9</accession>
<evidence type="ECO:0000313" key="6">
    <source>
        <dbReference type="EMBL" id="HGU58790.1"/>
    </source>
</evidence>
<dbReference type="PANTHER" id="PTHR41930:SF1">
    <property type="entry name" value="DEPHOSPHO-COA KINASE"/>
    <property type="match status" value="1"/>
</dbReference>
<dbReference type="InterPro" id="IPR022970">
    <property type="entry name" value="NTP_hydrolase-rel"/>
</dbReference>
<feature type="binding site" evidence="3">
    <location>
        <begin position="8"/>
        <end position="15"/>
    </location>
    <ligand>
        <name>ATP</name>
        <dbReference type="ChEBI" id="CHEBI:30616"/>
    </ligand>
</feature>
<dbReference type="HAMAP" id="MF_01111">
    <property type="entry name" value="UPF0200"/>
    <property type="match status" value="1"/>
</dbReference>
<sequence length="318" mass="36406">MKIIAFVGLPLSGKSTASEVAKEMGIPVVVMGDIVREEAKRRGIKISDENLGNLASELREKEGMEAIAKRCIPIIRKKLKEKGIVVVDGIRGIDEVKRFKEEFGEDFVLIHIEAPIEVRLERALKRKREDDVKTIEDLKKRDERELSWNMGEAIKIADISIQNTGDLEEFKETVREILRHFIPRVEVEIETTIHPTEDVEKVKKAVKNIFPDAKVEIVDNKLYAKSSDLSRFRELLRIQKILDTARSELIKGKKGNSVIVYLNKQTALISRINFADEDAILSPLKVKFRLYDVDFDKFLDYLAPETKNGKPVKEVDRL</sequence>
<dbReference type="Pfam" id="PF13207">
    <property type="entry name" value="AAA_17"/>
    <property type="match status" value="1"/>
</dbReference>
<reference evidence="5" key="1">
    <citation type="journal article" date="2020" name="mSystems">
        <title>Genome- and Community-Level Interaction Insights into Carbon Utilization and Element Cycling Functions of Hydrothermarchaeota in Hydrothermal Sediment.</title>
        <authorList>
            <person name="Zhou Z."/>
            <person name="Liu Y."/>
            <person name="Xu W."/>
            <person name="Pan J."/>
            <person name="Luo Z.H."/>
            <person name="Li M."/>
        </authorList>
    </citation>
    <scope>NUCLEOTIDE SEQUENCE [LARGE SCALE GENOMIC DNA]</scope>
    <source>
        <strain evidence="6">SpSt-62</strain>
        <strain evidence="5">SpSt-97</strain>
    </source>
</reference>
<dbReference type="PANTHER" id="PTHR41930">
    <property type="entry name" value="UPF0200 PROTEIN MJ1399"/>
    <property type="match status" value="1"/>
</dbReference>
<dbReference type="SUPFAM" id="SSF55282">
    <property type="entry name" value="RL5-like"/>
    <property type="match status" value="1"/>
</dbReference>
<dbReference type="AlphaFoldDB" id="A0A7C3UEA9"/>
<evidence type="ECO:0000256" key="2">
    <source>
        <dbReference type="ARBA" id="ARBA00022840"/>
    </source>
</evidence>
<keyword evidence="1 3" id="KW-0547">Nucleotide-binding</keyword>
<evidence type="ECO:0000256" key="3">
    <source>
        <dbReference type="HAMAP-Rule" id="MF_01111"/>
    </source>
</evidence>
<comment type="similarity">
    <text evidence="3">Belongs to the UPF0200 family.</text>
</comment>
<evidence type="ECO:0000256" key="4">
    <source>
        <dbReference type="HAMAP-Rule" id="MF_01112"/>
    </source>
</evidence>
<dbReference type="SUPFAM" id="SSF52540">
    <property type="entry name" value="P-loop containing nucleoside triphosphate hydrolases"/>
    <property type="match status" value="1"/>
</dbReference>
<comment type="similarity">
    <text evidence="4">Belongs to the UPF0201 family.</text>
</comment>
<dbReference type="EMBL" id="DTPI01000033">
    <property type="protein sequence ID" value="HGE66956.1"/>
    <property type="molecule type" value="Genomic_DNA"/>
</dbReference>
<keyword evidence="5" id="KW-0969">Cilium</keyword>
<dbReference type="HAMAP" id="MF_01112">
    <property type="entry name" value="UPF0201"/>
    <property type="match status" value="1"/>
</dbReference>
<dbReference type="Gene3D" id="3.40.50.300">
    <property type="entry name" value="P-loop containing nucleotide triphosphate hydrolases"/>
    <property type="match status" value="1"/>
</dbReference>
<comment type="caution">
    <text evidence="5">The sequence shown here is derived from an EMBL/GenBank/DDBJ whole genome shotgun (WGS) entry which is preliminary data.</text>
</comment>
<name>A0A7C3UEA9_9EURY</name>
<dbReference type="EMBL" id="DTAK01000006">
    <property type="protein sequence ID" value="HGU58790.1"/>
    <property type="molecule type" value="Genomic_DNA"/>
</dbReference>
<keyword evidence="5" id="KW-0966">Cell projection</keyword>
<organism evidence="5">
    <name type="scientific">Geoglobus ahangari</name>
    <dbReference type="NCBI Taxonomy" id="113653"/>
    <lineage>
        <taxon>Archaea</taxon>
        <taxon>Methanobacteriati</taxon>
        <taxon>Methanobacteriota</taxon>
        <taxon>Archaeoglobi</taxon>
        <taxon>Archaeoglobales</taxon>
        <taxon>Archaeoglobaceae</taxon>
        <taxon>Geoglobus</taxon>
    </lineage>
</organism>
<dbReference type="InterPro" id="IPR027417">
    <property type="entry name" value="P-loop_NTPase"/>
</dbReference>
<keyword evidence="5" id="KW-0282">Flagellum</keyword>